<sequence>MLKEEMYESIMALHVFKEYKGRPMGQDILNRKLQIYGVKIVTVREFKRNENRNRTFWKLIRI</sequence>
<reference evidence="1 2" key="1">
    <citation type="journal article" date="2017" name="Front. Microbiol.">
        <title>New Insights into the Diversity of the Genus Faecalibacterium.</title>
        <authorList>
            <person name="Benevides L."/>
            <person name="Burman S."/>
            <person name="Martin R."/>
            <person name="Robert V."/>
            <person name="Thomas M."/>
            <person name="Miquel S."/>
            <person name="Chain F."/>
            <person name="Sokol H."/>
            <person name="Bermudez-Humaran L.G."/>
            <person name="Morrison M."/>
            <person name="Langella P."/>
            <person name="Azevedo V.A."/>
            <person name="Chatel J.M."/>
            <person name="Soares S."/>
        </authorList>
    </citation>
    <scope>NUCLEOTIDE SEQUENCE [LARGE SCALE GENOMIC DNA]</scope>
    <source>
        <strain evidence="1 2">AHMP21</strain>
    </source>
</reference>
<comment type="caution">
    <text evidence="1">The sequence shown here is derived from an EMBL/GenBank/DDBJ whole genome shotgun (WGS) entry which is preliminary data.</text>
</comment>
<accession>A0A2A7B313</accession>
<evidence type="ECO:0000313" key="1">
    <source>
        <dbReference type="EMBL" id="PDX85682.1"/>
    </source>
</evidence>
<dbReference type="AlphaFoldDB" id="A0A2A7B313"/>
<protein>
    <submittedName>
        <fullName evidence="1">Uncharacterized protein</fullName>
    </submittedName>
</protein>
<evidence type="ECO:0000313" key="2">
    <source>
        <dbReference type="Proteomes" id="UP000220904"/>
    </source>
</evidence>
<proteinExistence type="predicted"/>
<name>A0A2A7B313_9FIRM</name>
<dbReference type="EMBL" id="NOUV01000019">
    <property type="protein sequence ID" value="PDX85682.1"/>
    <property type="molecule type" value="Genomic_DNA"/>
</dbReference>
<dbReference type="Proteomes" id="UP000220904">
    <property type="component" value="Unassembled WGS sequence"/>
</dbReference>
<gene>
    <name evidence="1" type="ORF">CHR60_11575</name>
</gene>
<organism evidence="1 2">
    <name type="scientific">Faecalibacterium prausnitzii</name>
    <dbReference type="NCBI Taxonomy" id="853"/>
    <lineage>
        <taxon>Bacteria</taxon>
        <taxon>Bacillati</taxon>
        <taxon>Bacillota</taxon>
        <taxon>Clostridia</taxon>
        <taxon>Eubacteriales</taxon>
        <taxon>Oscillospiraceae</taxon>
        <taxon>Faecalibacterium</taxon>
    </lineage>
</organism>